<evidence type="ECO:0000256" key="3">
    <source>
        <dbReference type="SAM" id="MobiDB-lite"/>
    </source>
</evidence>
<name>A0AA36CZ99_9BILA</name>
<dbReference type="GO" id="GO:0004222">
    <property type="term" value="F:metalloendopeptidase activity"/>
    <property type="evidence" value="ECO:0007669"/>
    <property type="project" value="InterPro"/>
</dbReference>
<feature type="region of interest" description="Disordered" evidence="3">
    <location>
        <begin position="495"/>
        <end position="534"/>
    </location>
</feature>
<dbReference type="Pfam" id="PF10263">
    <property type="entry name" value="SprT-like"/>
    <property type="match status" value="1"/>
</dbReference>
<feature type="region of interest" description="Disordered" evidence="3">
    <location>
        <begin position="185"/>
        <end position="209"/>
    </location>
</feature>
<sequence length="796" mass="88436">MSLVDPSFELIDPCPDIFALFKQFDDQFFSGQLAMCEVKWSPRMTTCAGICVYEGRGGLCSIRLSKPLLTLRPRKDLVETLLHEMIHAFLFVTRRFNIRDGADGHGPMFQEHMHRINGKAGTRITIYHSFHAEVANFKQHWWRCRGSCRERRPFFGWVKRASNRAPGPNDLWWKQHMQSCGGHFEKVKEPEGYGQKKKSSQKAVEGAPKNRKIDEYFNVSGKKVKPFAGKGKALGDAPTTSKNPPIKKNGNAAGASGSSSNDNIHKLPTGQTAVRGRGSKTIVINGKPPQNEKTVETPSSAPAFTGSGQTLGGGTTGGRSRLLDLFESKEKPASQPKCVTIEEDEEKPGPSNRKRPPALEDRQPDSKRPTLTGAPATLQKYQKLLLNLSELCNERDVVAKMKKNRGRAQELVLVAQKQPSEKREMTPPERTIDELVEDIQADDPDPLLECPACQEYFPRSLINEHLDPPGPLGLISLLAFDQFSDSTRILFDKMSGSVRKSKSPSPDRAKIKKSPKVSRHKSRHSVPTTPKVLASAGNFYQSSKETLGKLFHVDGERKTSKERKTKAPARRPSRENEAASTSREPVTSREQMVSLSGRVLRIMGKSAKSGGSGKTQRKRSAVEKDREPSGREQRKKMPKLDLLLMGPTMHAARETEPGHPNACTQPSAEMATGKESRAEPAVVECSGVRQVESKEKEREKEKKPVDEKEKSGRSGKKKKTAEKNLDNTQGSDDDDDWNMRTSIPEVMVEDPTRFEVVAVSMHPAIEKGHHHEFVLPEEGGKEKSKDGDHPAKPQPA</sequence>
<feature type="compositionally biased region" description="Polar residues" evidence="3">
    <location>
        <begin position="578"/>
        <end position="594"/>
    </location>
</feature>
<dbReference type="SMART" id="SM00731">
    <property type="entry name" value="SprT"/>
    <property type="match status" value="1"/>
</dbReference>
<evidence type="ECO:0000256" key="1">
    <source>
        <dbReference type="ARBA" id="ARBA00004123"/>
    </source>
</evidence>
<dbReference type="InterPro" id="IPR044245">
    <property type="entry name" value="Spartan"/>
</dbReference>
<organism evidence="5 6">
    <name type="scientific">Mesorhabditis spiculigera</name>
    <dbReference type="NCBI Taxonomy" id="96644"/>
    <lineage>
        <taxon>Eukaryota</taxon>
        <taxon>Metazoa</taxon>
        <taxon>Ecdysozoa</taxon>
        <taxon>Nematoda</taxon>
        <taxon>Chromadorea</taxon>
        <taxon>Rhabditida</taxon>
        <taxon>Rhabditina</taxon>
        <taxon>Rhabditomorpha</taxon>
        <taxon>Rhabditoidea</taxon>
        <taxon>Rhabditidae</taxon>
        <taxon>Mesorhabditinae</taxon>
        <taxon>Mesorhabditis</taxon>
    </lineage>
</organism>
<dbReference type="PANTHER" id="PTHR21220">
    <property type="entry name" value="DNA-DEPENDENT METALLOPROTEASE SPRTN"/>
    <property type="match status" value="1"/>
</dbReference>
<feature type="non-terminal residue" evidence="5">
    <location>
        <position position="1"/>
    </location>
</feature>
<evidence type="ECO:0000259" key="4">
    <source>
        <dbReference type="SMART" id="SM00731"/>
    </source>
</evidence>
<dbReference type="GO" id="GO:0003697">
    <property type="term" value="F:single-stranded DNA binding"/>
    <property type="evidence" value="ECO:0007669"/>
    <property type="project" value="InterPro"/>
</dbReference>
<comment type="subcellular location">
    <subcellularLocation>
        <location evidence="1">Nucleus</location>
    </subcellularLocation>
</comment>
<comment type="caution">
    <text evidence="5">The sequence shown here is derived from an EMBL/GenBank/DDBJ whole genome shotgun (WGS) entry which is preliminary data.</text>
</comment>
<keyword evidence="6" id="KW-1185">Reference proteome</keyword>
<feature type="compositionally biased region" description="Basic residues" evidence="3">
    <location>
        <begin position="510"/>
        <end position="524"/>
    </location>
</feature>
<feature type="compositionally biased region" description="Basic residues" evidence="3">
    <location>
        <begin position="560"/>
        <end position="571"/>
    </location>
</feature>
<feature type="compositionally biased region" description="Basic and acidic residues" evidence="3">
    <location>
        <begin position="620"/>
        <end position="632"/>
    </location>
</feature>
<dbReference type="PANTHER" id="PTHR21220:SF0">
    <property type="entry name" value="DNA-DEPENDENT METALLOPROTEASE SPRTN"/>
    <property type="match status" value="1"/>
</dbReference>
<feature type="region of interest" description="Disordered" evidence="3">
    <location>
        <begin position="227"/>
        <end position="375"/>
    </location>
</feature>
<feature type="region of interest" description="Disordered" evidence="3">
    <location>
        <begin position="546"/>
        <end position="744"/>
    </location>
</feature>
<feature type="region of interest" description="Disordered" evidence="3">
    <location>
        <begin position="763"/>
        <end position="796"/>
    </location>
</feature>
<dbReference type="GO" id="GO:0006974">
    <property type="term" value="P:DNA damage response"/>
    <property type="evidence" value="ECO:0007669"/>
    <property type="project" value="InterPro"/>
</dbReference>
<proteinExistence type="predicted"/>
<dbReference type="Proteomes" id="UP001177023">
    <property type="component" value="Unassembled WGS sequence"/>
</dbReference>
<feature type="compositionally biased region" description="Low complexity" evidence="3">
    <location>
        <begin position="249"/>
        <end position="261"/>
    </location>
</feature>
<accession>A0AA36CZ99</accession>
<dbReference type="InterPro" id="IPR055220">
    <property type="entry name" value="SPRTN_ZBD"/>
</dbReference>
<dbReference type="InterPro" id="IPR006640">
    <property type="entry name" value="SprT-like_domain"/>
</dbReference>
<dbReference type="GO" id="GO:0031593">
    <property type="term" value="F:polyubiquitin modification-dependent protein binding"/>
    <property type="evidence" value="ECO:0007669"/>
    <property type="project" value="TreeGrafter"/>
</dbReference>
<feature type="domain" description="SprT-like" evidence="4">
    <location>
        <begin position="15"/>
        <end position="187"/>
    </location>
</feature>
<feature type="compositionally biased region" description="Basic and acidic residues" evidence="3">
    <location>
        <begin position="321"/>
        <end position="332"/>
    </location>
</feature>
<reference evidence="5" key="1">
    <citation type="submission" date="2023-06" db="EMBL/GenBank/DDBJ databases">
        <authorList>
            <person name="Delattre M."/>
        </authorList>
    </citation>
    <scope>NUCLEOTIDE SEQUENCE</scope>
    <source>
        <strain evidence="5">AF72</strain>
    </source>
</reference>
<dbReference type="AlphaFoldDB" id="A0AA36CZ99"/>
<dbReference type="GO" id="GO:0005634">
    <property type="term" value="C:nucleus"/>
    <property type="evidence" value="ECO:0007669"/>
    <property type="project" value="UniProtKB-SubCell"/>
</dbReference>
<keyword evidence="2" id="KW-0539">Nucleus</keyword>
<gene>
    <name evidence="5" type="ORF">MSPICULIGERA_LOCUS15310</name>
</gene>
<protein>
    <recommendedName>
        <fullName evidence="4">SprT-like domain-containing protein</fullName>
    </recommendedName>
</protein>
<evidence type="ECO:0000313" key="6">
    <source>
        <dbReference type="Proteomes" id="UP001177023"/>
    </source>
</evidence>
<feature type="compositionally biased region" description="Basic and acidic residues" evidence="3">
    <location>
        <begin position="357"/>
        <end position="368"/>
    </location>
</feature>
<dbReference type="Pfam" id="PF22934">
    <property type="entry name" value="SPRTN_ZBD"/>
    <property type="match status" value="1"/>
</dbReference>
<evidence type="ECO:0000256" key="2">
    <source>
        <dbReference type="ARBA" id="ARBA00023242"/>
    </source>
</evidence>
<evidence type="ECO:0000313" key="5">
    <source>
        <dbReference type="EMBL" id="CAJ0577030.1"/>
    </source>
</evidence>
<dbReference type="EMBL" id="CATQJA010002648">
    <property type="protein sequence ID" value="CAJ0577030.1"/>
    <property type="molecule type" value="Genomic_DNA"/>
</dbReference>
<feature type="compositionally biased region" description="Basic and acidic residues" evidence="3">
    <location>
        <begin position="691"/>
        <end position="712"/>
    </location>
</feature>
<feature type="compositionally biased region" description="Basic and acidic residues" evidence="3">
    <location>
        <begin position="764"/>
        <end position="796"/>
    </location>
</feature>